<evidence type="ECO:0000313" key="5">
    <source>
        <dbReference type="EMBL" id="AKF28137.1"/>
    </source>
</evidence>
<dbReference type="HOGENOM" id="CLU_069356_1_2_11"/>
<evidence type="ECO:0000313" key="6">
    <source>
        <dbReference type="Proteomes" id="UP000034037"/>
    </source>
</evidence>
<dbReference type="InterPro" id="IPR036271">
    <property type="entry name" value="Tet_transcr_reg_TetR-rel_C_sf"/>
</dbReference>
<dbReference type="Pfam" id="PF00440">
    <property type="entry name" value="TetR_N"/>
    <property type="match status" value="1"/>
</dbReference>
<dbReference type="GO" id="GO:0006355">
    <property type="term" value="P:regulation of DNA-templated transcription"/>
    <property type="evidence" value="ECO:0007669"/>
    <property type="project" value="UniProtKB-ARBA"/>
</dbReference>
<dbReference type="PROSITE" id="PS50977">
    <property type="entry name" value="HTH_TETR_2"/>
    <property type="match status" value="1"/>
</dbReference>
<evidence type="ECO:0000256" key="1">
    <source>
        <dbReference type="ARBA" id="ARBA00023125"/>
    </source>
</evidence>
<dbReference type="RefSeq" id="WP_003859274.1">
    <property type="nucleotide sequence ID" value="NZ_CP011309.1"/>
</dbReference>
<dbReference type="AlphaFoldDB" id="A0A0F6Z657"/>
<feature type="domain" description="HTH tetR-type" evidence="4">
    <location>
        <begin position="26"/>
        <end position="86"/>
    </location>
</feature>
<evidence type="ECO:0000259" key="4">
    <source>
        <dbReference type="PROSITE" id="PS50977"/>
    </source>
</evidence>
<dbReference type="PRINTS" id="PR00455">
    <property type="entry name" value="HTHTETR"/>
</dbReference>
<dbReference type="GO" id="GO:0003677">
    <property type="term" value="F:DNA binding"/>
    <property type="evidence" value="ECO:0007669"/>
    <property type="project" value="UniProtKB-UniRule"/>
</dbReference>
<organism evidence="5 6">
    <name type="scientific">[Brevibacterium] flavum</name>
    <dbReference type="NCBI Taxonomy" id="92706"/>
    <lineage>
        <taxon>Bacteria</taxon>
        <taxon>Bacillati</taxon>
        <taxon>Actinomycetota</taxon>
        <taxon>Actinomycetes</taxon>
        <taxon>Mycobacteriales</taxon>
        <taxon>Corynebacteriaceae</taxon>
        <taxon>Corynebacterium</taxon>
    </lineage>
</organism>
<dbReference type="PANTHER" id="PTHR30328:SF54">
    <property type="entry name" value="HTH-TYPE TRANSCRIPTIONAL REPRESSOR SCO4008"/>
    <property type="match status" value="1"/>
</dbReference>
<protein>
    <submittedName>
        <fullName evidence="5">TetR family transcriptional regulator</fullName>
    </submittedName>
</protein>
<dbReference type="SUPFAM" id="SSF48498">
    <property type="entry name" value="Tetracyclin repressor-like, C-terminal domain"/>
    <property type="match status" value="1"/>
</dbReference>
<sequence length="259" mass="28331">MATSHRDAENIDQAGSEFTESDSGHTATPEEVVATALTFFAEDGFSETKLEKIAKASGMSKRMIHYHFGDKKGLYIKAVSYALRLLRPEAEAMQLDSAVPVDGVRKIVEALYTCITKHPEAVRLLLMENLHSQDSVDSTAAYSDESNVLLNLDKLLMLGQDAGAFRPGISAEDVLVLINSLAYFRVSNKVTLKNLYSLDLESEANIEGMKRIAVDTVLAFLTSNIQNSGNSSYLVVGGKTAEPETDDSVYSFDTDVFEN</sequence>
<evidence type="ECO:0000256" key="3">
    <source>
        <dbReference type="SAM" id="MobiDB-lite"/>
    </source>
</evidence>
<feature type="region of interest" description="Disordered" evidence="3">
    <location>
        <begin position="1"/>
        <end position="27"/>
    </location>
</feature>
<dbReference type="InterPro" id="IPR009057">
    <property type="entry name" value="Homeodomain-like_sf"/>
</dbReference>
<dbReference type="EMBL" id="CP011309">
    <property type="protein sequence ID" value="AKF28137.1"/>
    <property type="molecule type" value="Genomic_DNA"/>
</dbReference>
<dbReference type="Gene3D" id="1.10.357.10">
    <property type="entry name" value="Tetracycline Repressor, domain 2"/>
    <property type="match status" value="1"/>
</dbReference>
<reference evidence="5 6" key="1">
    <citation type="submission" date="2015-04" db="EMBL/GenBank/DDBJ databases">
        <title>Complete Genome Sequence of Brevibacterium flavum ATCC 15168.</title>
        <authorList>
            <person name="Ahn J."/>
            <person name="Park G."/>
            <person name="Jeon W."/>
            <person name="Jang Y."/>
            <person name="Jang M."/>
            <person name="Lee H."/>
            <person name="Lee H."/>
        </authorList>
    </citation>
    <scope>NUCLEOTIDE SEQUENCE [LARGE SCALE GENOMIC DNA]</scope>
    <source>
        <strain evidence="5 6">ATCC 15168</strain>
    </source>
</reference>
<keyword evidence="6" id="KW-1185">Reference proteome</keyword>
<proteinExistence type="predicted"/>
<dbReference type="InterPro" id="IPR001647">
    <property type="entry name" value="HTH_TetR"/>
</dbReference>
<dbReference type="PATRIC" id="fig|92706.3.peg.2415"/>
<dbReference type="SUPFAM" id="SSF46689">
    <property type="entry name" value="Homeodomain-like"/>
    <property type="match status" value="1"/>
</dbReference>
<dbReference type="InterPro" id="IPR041474">
    <property type="entry name" value="NicS_C"/>
</dbReference>
<dbReference type="InterPro" id="IPR050109">
    <property type="entry name" value="HTH-type_TetR-like_transc_reg"/>
</dbReference>
<dbReference type="PANTHER" id="PTHR30328">
    <property type="entry name" value="TRANSCRIPTIONAL REPRESSOR"/>
    <property type="match status" value="1"/>
</dbReference>
<name>A0A0F6Z657_9CORY</name>
<keyword evidence="1 2" id="KW-0238">DNA-binding</keyword>
<feature type="DNA-binding region" description="H-T-H motif" evidence="2">
    <location>
        <begin position="49"/>
        <end position="68"/>
    </location>
</feature>
<gene>
    <name evidence="5" type="ORF">YH66_11520</name>
</gene>
<dbReference type="Pfam" id="PF17938">
    <property type="entry name" value="TetR_C_29"/>
    <property type="match status" value="1"/>
</dbReference>
<accession>A0A0F6Z657</accession>
<evidence type="ECO:0000256" key="2">
    <source>
        <dbReference type="PROSITE-ProRule" id="PRU00335"/>
    </source>
</evidence>
<dbReference type="Proteomes" id="UP000034037">
    <property type="component" value="Chromosome"/>
</dbReference>